<feature type="region of interest" description="Disordered" evidence="1">
    <location>
        <begin position="87"/>
        <end position="112"/>
    </location>
</feature>
<evidence type="ECO:0000256" key="1">
    <source>
        <dbReference type="SAM" id="MobiDB-lite"/>
    </source>
</evidence>
<evidence type="ECO:0000313" key="3">
    <source>
        <dbReference type="Proteomes" id="UP001311232"/>
    </source>
</evidence>
<reference evidence="2 3" key="1">
    <citation type="submission" date="2021-06" db="EMBL/GenBank/DDBJ databases">
        <authorList>
            <person name="Palmer J.M."/>
        </authorList>
    </citation>
    <scope>NUCLEOTIDE SEQUENCE [LARGE SCALE GENOMIC DNA]</scope>
    <source>
        <strain evidence="2 3">MEX-2019</strain>
        <tissue evidence="2">Muscle</tissue>
    </source>
</reference>
<keyword evidence="3" id="KW-1185">Reference proteome</keyword>
<sequence length="126" mass="14072">MFYVTGVPEPTTPSALNVLDYCLLRRSRFYPHEQRLKPPFAPVDLTGWQLPLYLESSSSYPVHPPTHTSFNHSKFWTFKLPGKPELTITESTGKQSSGFFSTSPSGGSSPFPIHDPGSCSLLLLYH</sequence>
<dbReference type="Proteomes" id="UP001311232">
    <property type="component" value="Unassembled WGS sequence"/>
</dbReference>
<comment type="caution">
    <text evidence="2">The sequence shown here is derived from an EMBL/GenBank/DDBJ whole genome shotgun (WGS) entry which is preliminary data.</text>
</comment>
<name>A0AAV9RTJ6_9TELE</name>
<organism evidence="2 3">
    <name type="scientific">Crenichthys baileyi</name>
    <name type="common">White River springfish</name>
    <dbReference type="NCBI Taxonomy" id="28760"/>
    <lineage>
        <taxon>Eukaryota</taxon>
        <taxon>Metazoa</taxon>
        <taxon>Chordata</taxon>
        <taxon>Craniata</taxon>
        <taxon>Vertebrata</taxon>
        <taxon>Euteleostomi</taxon>
        <taxon>Actinopterygii</taxon>
        <taxon>Neopterygii</taxon>
        <taxon>Teleostei</taxon>
        <taxon>Neoteleostei</taxon>
        <taxon>Acanthomorphata</taxon>
        <taxon>Ovalentaria</taxon>
        <taxon>Atherinomorphae</taxon>
        <taxon>Cyprinodontiformes</taxon>
        <taxon>Goodeidae</taxon>
        <taxon>Crenichthys</taxon>
    </lineage>
</organism>
<dbReference type="AlphaFoldDB" id="A0AAV9RTJ6"/>
<proteinExistence type="predicted"/>
<gene>
    <name evidence="2" type="ORF">CRENBAI_006989</name>
</gene>
<feature type="compositionally biased region" description="Low complexity" evidence="1">
    <location>
        <begin position="96"/>
        <end position="112"/>
    </location>
</feature>
<dbReference type="EMBL" id="JAHHUM010001443">
    <property type="protein sequence ID" value="KAK5612372.1"/>
    <property type="molecule type" value="Genomic_DNA"/>
</dbReference>
<evidence type="ECO:0000313" key="2">
    <source>
        <dbReference type="EMBL" id="KAK5612372.1"/>
    </source>
</evidence>
<protein>
    <submittedName>
        <fullName evidence="2">Uncharacterized protein</fullName>
    </submittedName>
</protein>
<accession>A0AAV9RTJ6</accession>